<organism evidence="1 2">
    <name type="scientific">Brachionus plicatilis</name>
    <name type="common">Marine rotifer</name>
    <name type="synonym">Brachionus muelleri</name>
    <dbReference type="NCBI Taxonomy" id="10195"/>
    <lineage>
        <taxon>Eukaryota</taxon>
        <taxon>Metazoa</taxon>
        <taxon>Spiralia</taxon>
        <taxon>Gnathifera</taxon>
        <taxon>Rotifera</taxon>
        <taxon>Eurotatoria</taxon>
        <taxon>Monogononta</taxon>
        <taxon>Pseudotrocha</taxon>
        <taxon>Ploima</taxon>
        <taxon>Brachionidae</taxon>
        <taxon>Brachionus</taxon>
    </lineage>
</organism>
<reference evidence="1 2" key="1">
    <citation type="journal article" date="2018" name="Sci. Rep.">
        <title>Genomic signatures of local adaptation to the degree of environmental predictability in rotifers.</title>
        <authorList>
            <person name="Franch-Gras L."/>
            <person name="Hahn C."/>
            <person name="Garcia-Roger E.M."/>
            <person name="Carmona M.J."/>
            <person name="Serra M."/>
            <person name="Gomez A."/>
        </authorList>
    </citation>
    <scope>NUCLEOTIDE SEQUENCE [LARGE SCALE GENOMIC DNA]</scope>
    <source>
        <strain evidence="1">HYR1</strain>
    </source>
</reference>
<dbReference type="Proteomes" id="UP000276133">
    <property type="component" value="Unassembled WGS sequence"/>
</dbReference>
<sequence length="192" mass="21310">MSWVALSGPRENGFIGLNRISFRSGITLETRTNRALLESLLFIALGSTVRSFPANRPALRGPHVLRFALLLLVKLVQVLEHFLTIVAEFGVGPLLQVLELVRICVQPVPYGPLNCGHQDGLVVFFQVFPLEHHLVEQAGQFGHVKIDVLNKLQVVQGHGIVGLKVVAGLFQTRQYFTKKSIEVVHTQGKYDV</sequence>
<proteinExistence type="predicted"/>
<keyword evidence="2" id="KW-1185">Reference proteome</keyword>
<protein>
    <submittedName>
        <fullName evidence="1">Uncharacterized protein</fullName>
    </submittedName>
</protein>
<dbReference type="AlphaFoldDB" id="A0A3M7RB94"/>
<accession>A0A3M7RB94</accession>
<evidence type="ECO:0000313" key="2">
    <source>
        <dbReference type="Proteomes" id="UP000276133"/>
    </source>
</evidence>
<gene>
    <name evidence="1" type="ORF">BpHYR1_050686</name>
</gene>
<dbReference type="EMBL" id="REGN01003782">
    <property type="protein sequence ID" value="RNA20787.1"/>
    <property type="molecule type" value="Genomic_DNA"/>
</dbReference>
<name>A0A3M7RB94_BRAPC</name>
<comment type="caution">
    <text evidence="1">The sequence shown here is derived from an EMBL/GenBank/DDBJ whole genome shotgun (WGS) entry which is preliminary data.</text>
</comment>
<evidence type="ECO:0000313" key="1">
    <source>
        <dbReference type="EMBL" id="RNA20787.1"/>
    </source>
</evidence>